<protein>
    <submittedName>
        <fullName evidence="1">Uncharacterized protein</fullName>
    </submittedName>
</protein>
<dbReference type="EMBL" id="GBXM01086214">
    <property type="protein sequence ID" value="JAH22363.1"/>
    <property type="molecule type" value="Transcribed_RNA"/>
</dbReference>
<evidence type="ECO:0000313" key="1">
    <source>
        <dbReference type="EMBL" id="JAH22363.1"/>
    </source>
</evidence>
<sequence>MVKSSLVLTACAATEPLCISLSHVAWQGRAMRTQASVRLHKERGCAGVSTCVCSHCGLL</sequence>
<name>A0A0E9R218_ANGAN</name>
<proteinExistence type="predicted"/>
<accession>A0A0E9R218</accession>
<dbReference type="AlphaFoldDB" id="A0A0E9R218"/>
<organism evidence="1">
    <name type="scientific">Anguilla anguilla</name>
    <name type="common">European freshwater eel</name>
    <name type="synonym">Muraena anguilla</name>
    <dbReference type="NCBI Taxonomy" id="7936"/>
    <lineage>
        <taxon>Eukaryota</taxon>
        <taxon>Metazoa</taxon>
        <taxon>Chordata</taxon>
        <taxon>Craniata</taxon>
        <taxon>Vertebrata</taxon>
        <taxon>Euteleostomi</taxon>
        <taxon>Actinopterygii</taxon>
        <taxon>Neopterygii</taxon>
        <taxon>Teleostei</taxon>
        <taxon>Anguilliformes</taxon>
        <taxon>Anguillidae</taxon>
        <taxon>Anguilla</taxon>
    </lineage>
</organism>
<reference evidence="1" key="1">
    <citation type="submission" date="2014-11" db="EMBL/GenBank/DDBJ databases">
        <authorList>
            <person name="Amaro Gonzalez C."/>
        </authorList>
    </citation>
    <scope>NUCLEOTIDE SEQUENCE</scope>
</reference>
<reference evidence="1" key="2">
    <citation type="journal article" date="2015" name="Fish Shellfish Immunol.">
        <title>Early steps in the European eel (Anguilla anguilla)-Vibrio vulnificus interaction in the gills: Role of the RtxA13 toxin.</title>
        <authorList>
            <person name="Callol A."/>
            <person name="Pajuelo D."/>
            <person name="Ebbesson L."/>
            <person name="Teles M."/>
            <person name="MacKenzie S."/>
            <person name="Amaro C."/>
        </authorList>
    </citation>
    <scope>NUCLEOTIDE SEQUENCE</scope>
</reference>